<proteinExistence type="predicted"/>
<feature type="compositionally biased region" description="Low complexity" evidence="1">
    <location>
        <begin position="408"/>
        <end position="424"/>
    </location>
</feature>
<evidence type="ECO:0000313" key="2">
    <source>
        <dbReference type="EMBL" id="CAG7817173.1"/>
    </source>
</evidence>
<dbReference type="Proteomes" id="UP000708208">
    <property type="component" value="Unassembled WGS sequence"/>
</dbReference>
<evidence type="ECO:0000256" key="1">
    <source>
        <dbReference type="SAM" id="MobiDB-lite"/>
    </source>
</evidence>
<feature type="compositionally biased region" description="Basic and acidic residues" evidence="1">
    <location>
        <begin position="381"/>
        <end position="392"/>
    </location>
</feature>
<name>A0A8J2L7K1_9HEXA</name>
<gene>
    <name evidence="2" type="ORF">AFUS01_LOCUS27753</name>
</gene>
<sequence>MVYNYVCKFSKTTGEEVRKAIYLVTELQCSHRKAAEATGVTRSVLERYLKKDDSEIPEVLSQGSFKPVSSKEQEKQIVAYCHDLANKFYAMTRKSLRMLAFNLAEENKLTHPFRNVTAGDEWISSFLIRHHTEFSVRTGTPTTLIRITSFTKSAVYRCFDHLEMAIADKNYSAATIFNADETGVSIVPDNDLGRPNRHVFIDSDFADTKTETPTTAAQDTNPAMLLPEQHTVNPLLDNNEQVVMVLGSSSLLSETLQVELVPNFVRNDTVRSLVPYYGSSTDDDEEDDDFHMISVGVQVNLLDFIHFTDDEIRDSQQETDVVLPISNITTGQLSQQRSDVSPRDLYKPGTSTSTMGSKRKPRAKGSSELVTSKDYIQRLQAMEEQKRKKNSSDSEEGVTTRSKTKAASRVLRSNSRSGSSSQAR</sequence>
<comment type="caution">
    <text evidence="2">The sequence shown here is derived from an EMBL/GenBank/DDBJ whole genome shotgun (WGS) entry which is preliminary data.</text>
</comment>
<dbReference type="EMBL" id="CAJVCH010387530">
    <property type="protein sequence ID" value="CAG7817173.1"/>
    <property type="molecule type" value="Genomic_DNA"/>
</dbReference>
<protein>
    <recommendedName>
        <fullName evidence="4">HTH CENPB-type domain-containing protein</fullName>
    </recommendedName>
</protein>
<evidence type="ECO:0000313" key="3">
    <source>
        <dbReference type="Proteomes" id="UP000708208"/>
    </source>
</evidence>
<dbReference type="AlphaFoldDB" id="A0A8J2L7K1"/>
<feature type="region of interest" description="Disordered" evidence="1">
    <location>
        <begin position="331"/>
        <end position="424"/>
    </location>
</feature>
<keyword evidence="3" id="KW-1185">Reference proteome</keyword>
<accession>A0A8J2L7K1</accession>
<organism evidence="2 3">
    <name type="scientific">Allacma fusca</name>
    <dbReference type="NCBI Taxonomy" id="39272"/>
    <lineage>
        <taxon>Eukaryota</taxon>
        <taxon>Metazoa</taxon>
        <taxon>Ecdysozoa</taxon>
        <taxon>Arthropoda</taxon>
        <taxon>Hexapoda</taxon>
        <taxon>Collembola</taxon>
        <taxon>Symphypleona</taxon>
        <taxon>Sminthuridae</taxon>
        <taxon>Allacma</taxon>
    </lineage>
</organism>
<reference evidence="2" key="1">
    <citation type="submission" date="2021-06" db="EMBL/GenBank/DDBJ databases">
        <authorList>
            <person name="Hodson N. C."/>
            <person name="Mongue J. A."/>
            <person name="Jaron S. K."/>
        </authorList>
    </citation>
    <scope>NUCLEOTIDE SEQUENCE</scope>
</reference>
<dbReference type="OrthoDB" id="6766699at2759"/>
<evidence type="ECO:0008006" key="4">
    <source>
        <dbReference type="Google" id="ProtNLM"/>
    </source>
</evidence>